<evidence type="ECO:0000313" key="6">
    <source>
        <dbReference type="Proteomes" id="UP000564629"/>
    </source>
</evidence>
<dbReference type="PANTHER" id="PTHR43569:SF2">
    <property type="entry name" value="AMIDOHYDROLASE-RELATED DOMAIN-CONTAINING PROTEIN"/>
    <property type="match status" value="1"/>
</dbReference>
<dbReference type="SUPFAM" id="SSF51556">
    <property type="entry name" value="Metallo-dependent hydrolases"/>
    <property type="match status" value="1"/>
</dbReference>
<evidence type="ECO:0000313" key="4">
    <source>
        <dbReference type="EMBL" id="MBB5471367.1"/>
    </source>
</evidence>
<proteinExistence type="inferred from homology"/>
<dbReference type="Pfam" id="PF04909">
    <property type="entry name" value="Amidohydro_2"/>
    <property type="match status" value="1"/>
</dbReference>
<dbReference type="EC" id="3.1.1.-" evidence="4"/>
<dbReference type="InterPro" id="IPR006680">
    <property type="entry name" value="Amidohydro-rel"/>
</dbReference>
<sequence>MRLDAHHHVWDLGVRPQPWIGPDEAPVIGQTFTRSDWAAAAAGTGVEAAVVVQTVPVAAETPELLDLAAADPHVLGVVGWIPGEGHPEDEIAALLAHPGARWLVGLRDLTQFRDDRAWLGSDAARARSAAAGAAGLAVDLLVEPDQIASATELVHRTPEVRYVLDHLGKPSLDAMPARDWGRLVAGLAEAPNVACKVSGTATLTAGPDVPALPAYLAEAASRFGADRLMFGSDWPVMLLGGASYADQVRRVEDAARAVGLSDAEADALWGGTAARWYRLPAGGAA</sequence>
<evidence type="ECO:0000259" key="2">
    <source>
        <dbReference type="Pfam" id="PF04909"/>
    </source>
</evidence>
<keyword evidence="3" id="KW-0378">Hydrolase</keyword>
<dbReference type="RefSeq" id="WP_146840405.1">
    <property type="nucleotide sequence ID" value="NZ_BJVQ01000079.1"/>
</dbReference>
<protein>
    <submittedName>
        <fullName evidence="3">Amidohydrolase</fullName>
    </submittedName>
    <submittedName>
        <fullName evidence="4">L-fuconolactonase</fullName>
        <ecNumber evidence="4">3.1.1.-</ecNumber>
    </submittedName>
</protein>
<gene>
    <name evidence="3" type="ORF">CHO01_35350</name>
    <name evidence="4" type="ORF">HNR08_000103</name>
</gene>
<dbReference type="InterPro" id="IPR032466">
    <property type="entry name" value="Metal_Hydrolase"/>
</dbReference>
<reference evidence="4 6" key="2">
    <citation type="submission" date="2020-08" db="EMBL/GenBank/DDBJ databases">
        <title>Sequencing the genomes of 1000 actinobacteria strains.</title>
        <authorList>
            <person name="Klenk H.-P."/>
        </authorList>
    </citation>
    <scope>NUCLEOTIDE SEQUENCE [LARGE SCALE GENOMIC DNA]</scope>
    <source>
        <strain evidence="4 6">DSM 9581</strain>
    </source>
</reference>
<reference evidence="3 5" key="1">
    <citation type="submission" date="2019-07" db="EMBL/GenBank/DDBJ databases">
        <title>Whole genome shotgun sequence of Cellulomonas hominis NBRC 16055.</title>
        <authorList>
            <person name="Hosoyama A."/>
            <person name="Uohara A."/>
            <person name="Ohji S."/>
            <person name="Ichikawa N."/>
        </authorList>
    </citation>
    <scope>NUCLEOTIDE SEQUENCE [LARGE SCALE GENOMIC DNA]</scope>
    <source>
        <strain evidence="3 5">NBRC 16055</strain>
    </source>
</reference>
<comment type="similarity">
    <text evidence="1">Belongs to the metallo-dependent hydrolases superfamily.</text>
</comment>
<feature type="domain" description="Amidohydrolase-related" evidence="2">
    <location>
        <begin position="4"/>
        <end position="279"/>
    </location>
</feature>
<dbReference type="AlphaFoldDB" id="A0A511FGL9"/>
<dbReference type="Proteomes" id="UP000564629">
    <property type="component" value="Unassembled WGS sequence"/>
</dbReference>
<name>A0A511FGL9_9CELL</name>
<dbReference type="PANTHER" id="PTHR43569">
    <property type="entry name" value="AMIDOHYDROLASE"/>
    <property type="match status" value="1"/>
</dbReference>
<dbReference type="EMBL" id="JACHDN010000001">
    <property type="protein sequence ID" value="MBB5471367.1"/>
    <property type="molecule type" value="Genomic_DNA"/>
</dbReference>
<dbReference type="Gene3D" id="3.20.20.140">
    <property type="entry name" value="Metal-dependent hydrolases"/>
    <property type="match status" value="1"/>
</dbReference>
<evidence type="ECO:0000313" key="3">
    <source>
        <dbReference type="EMBL" id="GEL48419.1"/>
    </source>
</evidence>
<accession>A0A511FGL9</accession>
<comment type="caution">
    <text evidence="3">The sequence shown here is derived from an EMBL/GenBank/DDBJ whole genome shotgun (WGS) entry which is preliminary data.</text>
</comment>
<dbReference type="GO" id="GO:0016787">
    <property type="term" value="F:hydrolase activity"/>
    <property type="evidence" value="ECO:0007669"/>
    <property type="project" value="UniProtKB-KW"/>
</dbReference>
<dbReference type="Proteomes" id="UP000321723">
    <property type="component" value="Unassembled WGS sequence"/>
</dbReference>
<organism evidence="3 5">
    <name type="scientific">Cellulomonas hominis</name>
    <dbReference type="NCBI Taxonomy" id="156981"/>
    <lineage>
        <taxon>Bacteria</taxon>
        <taxon>Bacillati</taxon>
        <taxon>Actinomycetota</taxon>
        <taxon>Actinomycetes</taxon>
        <taxon>Micrococcales</taxon>
        <taxon>Cellulomonadaceae</taxon>
        <taxon>Cellulomonas</taxon>
    </lineage>
</organism>
<dbReference type="InterPro" id="IPR052350">
    <property type="entry name" value="Metallo-dep_Lactonases"/>
</dbReference>
<evidence type="ECO:0000256" key="1">
    <source>
        <dbReference type="ARBA" id="ARBA00038310"/>
    </source>
</evidence>
<dbReference type="EMBL" id="BJVQ01000079">
    <property type="protein sequence ID" value="GEL48419.1"/>
    <property type="molecule type" value="Genomic_DNA"/>
</dbReference>
<evidence type="ECO:0000313" key="5">
    <source>
        <dbReference type="Proteomes" id="UP000321723"/>
    </source>
</evidence>
<keyword evidence="5" id="KW-1185">Reference proteome</keyword>
<dbReference type="OrthoDB" id="5450317at2"/>